<feature type="region of interest" description="Disordered" evidence="1">
    <location>
        <begin position="1"/>
        <end position="81"/>
    </location>
</feature>
<feature type="compositionally biased region" description="Low complexity" evidence="1">
    <location>
        <begin position="304"/>
        <end position="320"/>
    </location>
</feature>
<gene>
    <name evidence="2" type="ORF">HO173_008470</name>
</gene>
<comment type="caution">
    <text evidence="2">The sequence shown here is derived from an EMBL/GenBank/DDBJ whole genome shotgun (WGS) entry which is preliminary data.</text>
</comment>
<dbReference type="AlphaFoldDB" id="A0A8H6FRF4"/>
<organism evidence="2 3">
    <name type="scientific">Letharia columbiana</name>
    <dbReference type="NCBI Taxonomy" id="112416"/>
    <lineage>
        <taxon>Eukaryota</taxon>
        <taxon>Fungi</taxon>
        <taxon>Dikarya</taxon>
        <taxon>Ascomycota</taxon>
        <taxon>Pezizomycotina</taxon>
        <taxon>Lecanoromycetes</taxon>
        <taxon>OSLEUM clade</taxon>
        <taxon>Lecanoromycetidae</taxon>
        <taxon>Lecanorales</taxon>
        <taxon>Lecanorineae</taxon>
        <taxon>Parmeliaceae</taxon>
        <taxon>Letharia</taxon>
    </lineage>
</organism>
<dbReference type="Proteomes" id="UP000578531">
    <property type="component" value="Unassembled WGS sequence"/>
</dbReference>
<feature type="compositionally biased region" description="Pro residues" evidence="1">
    <location>
        <begin position="31"/>
        <end position="42"/>
    </location>
</feature>
<evidence type="ECO:0000256" key="1">
    <source>
        <dbReference type="SAM" id="MobiDB-lite"/>
    </source>
</evidence>
<sequence>MAPDLNSLPPSPYSPRSIASTSSRRARETMAPPPAPISPPAQSPTILSREPLANMTSGDNTGVGIGPGPLRHPRPLTAADLHMQLEKEQEAVVNRLTRELSLLRQQSASVASTTSSVSTGLPDATDQNANHLISGPSHPTPSRRHRSSSNLSARSSNTAATTATGITGTSGSTVGTTAGVAGSTVSGIAPARDATAPYSYAREPLSRQSSVASRRSEASSPSLSSSLYQGDHFPNLHAHRHSGSASYNQTSSSSQQTMNQGNTRVPSTQRYEEAAHHRTELDIVKRENEALRRRIQELERSLSGRRQSGTGVTRSGSVSTNASIPPTAGAGGRGRGIEEDEDAVHVGESAGSVGFGGGH</sequence>
<feature type="compositionally biased region" description="Low complexity" evidence="1">
    <location>
        <begin position="206"/>
        <end position="227"/>
    </location>
</feature>
<evidence type="ECO:0000313" key="2">
    <source>
        <dbReference type="EMBL" id="KAF6233346.1"/>
    </source>
</evidence>
<evidence type="ECO:0000313" key="3">
    <source>
        <dbReference type="Proteomes" id="UP000578531"/>
    </source>
</evidence>
<accession>A0A8H6FRF4</accession>
<feature type="compositionally biased region" description="Low complexity" evidence="1">
    <location>
        <begin position="243"/>
        <end position="263"/>
    </location>
</feature>
<feature type="region of interest" description="Disordered" evidence="1">
    <location>
        <begin position="298"/>
        <end position="359"/>
    </location>
</feature>
<name>A0A8H6FRF4_9LECA</name>
<protein>
    <submittedName>
        <fullName evidence="2">Uncharacterized protein</fullName>
    </submittedName>
</protein>
<feature type="compositionally biased region" description="Low complexity" evidence="1">
    <location>
        <begin position="148"/>
        <end position="175"/>
    </location>
</feature>
<dbReference type="OrthoDB" id="5401654at2759"/>
<feature type="compositionally biased region" description="Basic and acidic residues" evidence="1">
    <location>
        <begin position="270"/>
        <end position="279"/>
    </location>
</feature>
<feature type="compositionally biased region" description="Low complexity" evidence="1">
    <location>
        <begin position="14"/>
        <end position="23"/>
    </location>
</feature>
<proteinExistence type="predicted"/>
<feature type="region of interest" description="Disordered" evidence="1">
    <location>
        <begin position="204"/>
        <end position="279"/>
    </location>
</feature>
<dbReference type="PANTHER" id="PTHR39610">
    <property type="entry name" value="BZIP DOMAIN-CONTAINING PROTEIN-RELATED"/>
    <property type="match status" value="1"/>
</dbReference>
<dbReference type="EMBL" id="JACCJC010000039">
    <property type="protein sequence ID" value="KAF6233346.1"/>
    <property type="molecule type" value="Genomic_DNA"/>
</dbReference>
<dbReference type="GeneID" id="59290126"/>
<dbReference type="PANTHER" id="PTHR39610:SF1">
    <property type="match status" value="1"/>
</dbReference>
<feature type="compositionally biased region" description="Low complexity" evidence="1">
    <location>
        <begin position="107"/>
        <end position="119"/>
    </location>
</feature>
<reference evidence="2 3" key="1">
    <citation type="journal article" date="2020" name="Genomics">
        <title>Complete, high-quality genomes from long-read metagenomic sequencing of two wolf lichen thalli reveals enigmatic genome architecture.</title>
        <authorList>
            <person name="McKenzie S.K."/>
            <person name="Walston R.F."/>
            <person name="Allen J.L."/>
        </authorList>
    </citation>
    <scope>NUCLEOTIDE SEQUENCE [LARGE SCALE GENOMIC DNA]</scope>
    <source>
        <strain evidence="2">WasteWater2</strain>
    </source>
</reference>
<dbReference type="RefSeq" id="XP_037162767.1">
    <property type="nucleotide sequence ID" value="XM_037310370.1"/>
</dbReference>
<feature type="region of interest" description="Disordered" evidence="1">
    <location>
        <begin position="105"/>
        <end position="175"/>
    </location>
</feature>
<keyword evidence="3" id="KW-1185">Reference proteome</keyword>